<dbReference type="InterPro" id="IPR006616">
    <property type="entry name" value="DM9_repeat"/>
</dbReference>
<dbReference type="PANTHER" id="PTHR36695:SF12">
    <property type="entry name" value="AGAP008648-PA"/>
    <property type="match status" value="1"/>
</dbReference>
<dbReference type="Pfam" id="PF12248">
    <property type="entry name" value="Methyltransf_FA"/>
    <property type="match status" value="2"/>
</dbReference>
<dbReference type="PANTHER" id="PTHR36695">
    <property type="entry name" value="AGAP008648-PA"/>
    <property type="match status" value="1"/>
</dbReference>
<evidence type="ECO:0000313" key="2">
    <source>
        <dbReference type="EMBL" id="KAG8240223.1"/>
    </source>
</evidence>
<dbReference type="OrthoDB" id="2142040at2759"/>
<reference evidence="2" key="2">
    <citation type="submission" date="2017-10" db="EMBL/GenBank/DDBJ databases">
        <title>Ladona fulva Genome sequencing and assembly.</title>
        <authorList>
            <person name="Murali S."/>
            <person name="Richards S."/>
            <person name="Bandaranaike D."/>
            <person name="Bellair M."/>
            <person name="Blankenburg K."/>
            <person name="Chao H."/>
            <person name="Dinh H."/>
            <person name="Doddapaneni H."/>
            <person name="Dugan-Rocha S."/>
            <person name="Elkadiri S."/>
            <person name="Gnanaolivu R."/>
            <person name="Hernandez B."/>
            <person name="Skinner E."/>
            <person name="Javaid M."/>
            <person name="Lee S."/>
            <person name="Li M."/>
            <person name="Ming W."/>
            <person name="Munidasa M."/>
            <person name="Muniz J."/>
            <person name="Nguyen L."/>
            <person name="Hughes D."/>
            <person name="Osuji N."/>
            <person name="Pu L.-L."/>
            <person name="Puazo M."/>
            <person name="Qu C."/>
            <person name="Quiroz J."/>
            <person name="Raj R."/>
            <person name="Weissenberger G."/>
            <person name="Xin Y."/>
            <person name="Zou X."/>
            <person name="Han Y."/>
            <person name="Worley K."/>
            <person name="Muzny D."/>
            <person name="Gibbs R."/>
        </authorList>
    </citation>
    <scope>NUCLEOTIDE SEQUENCE</scope>
    <source>
        <strain evidence="2">Sampled in the wild</strain>
    </source>
</reference>
<comment type="caution">
    <text evidence="2">The sequence shown here is derived from an EMBL/GenBank/DDBJ whole genome shotgun (WGS) entry which is preliminary data.</text>
</comment>
<proteinExistence type="predicted"/>
<dbReference type="Pfam" id="PF11901">
    <property type="entry name" value="DM9"/>
    <property type="match status" value="1"/>
</dbReference>
<organism evidence="2 3">
    <name type="scientific">Ladona fulva</name>
    <name type="common">Scarce chaser dragonfly</name>
    <name type="synonym">Libellula fulva</name>
    <dbReference type="NCBI Taxonomy" id="123851"/>
    <lineage>
        <taxon>Eukaryota</taxon>
        <taxon>Metazoa</taxon>
        <taxon>Ecdysozoa</taxon>
        <taxon>Arthropoda</taxon>
        <taxon>Hexapoda</taxon>
        <taxon>Insecta</taxon>
        <taxon>Pterygota</taxon>
        <taxon>Palaeoptera</taxon>
        <taxon>Odonata</taxon>
        <taxon>Epiprocta</taxon>
        <taxon>Anisoptera</taxon>
        <taxon>Libelluloidea</taxon>
        <taxon>Libellulidae</taxon>
        <taxon>Ladona</taxon>
    </lineage>
</organism>
<accession>A0A8K0KYB1</accession>
<protein>
    <recommendedName>
        <fullName evidence="1">Farnesoic acid O-methyl transferase domain-containing protein</fullName>
    </recommendedName>
</protein>
<feature type="non-terminal residue" evidence="2">
    <location>
        <position position="406"/>
    </location>
</feature>
<dbReference type="Proteomes" id="UP000792457">
    <property type="component" value="Unassembled WGS sequence"/>
</dbReference>
<feature type="domain" description="Farnesoic acid O-methyl transferase" evidence="1">
    <location>
        <begin position="151"/>
        <end position="281"/>
    </location>
</feature>
<evidence type="ECO:0000259" key="1">
    <source>
        <dbReference type="Pfam" id="PF12248"/>
    </source>
</evidence>
<dbReference type="SMART" id="SM00696">
    <property type="entry name" value="DM9"/>
    <property type="match status" value="2"/>
</dbReference>
<gene>
    <name evidence="2" type="ORF">J437_LFUL004683</name>
</gene>
<name>A0A8K0KYB1_LADFU</name>
<evidence type="ECO:0000313" key="3">
    <source>
        <dbReference type="Proteomes" id="UP000792457"/>
    </source>
</evidence>
<reference evidence="2" key="1">
    <citation type="submission" date="2013-04" db="EMBL/GenBank/DDBJ databases">
        <authorList>
            <person name="Qu J."/>
            <person name="Murali S.C."/>
            <person name="Bandaranaike D."/>
            <person name="Bellair M."/>
            <person name="Blankenburg K."/>
            <person name="Chao H."/>
            <person name="Dinh H."/>
            <person name="Doddapaneni H."/>
            <person name="Downs B."/>
            <person name="Dugan-Rocha S."/>
            <person name="Elkadiri S."/>
            <person name="Gnanaolivu R.D."/>
            <person name="Hernandez B."/>
            <person name="Javaid M."/>
            <person name="Jayaseelan J.C."/>
            <person name="Lee S."/>
            <person name="Li M."/>
            <person name="Ming W."/>
            <person name="Munidasa M."/>
            <person name="Muniz J."/>
            <person name="Nguyen L."/>
            <person name="Ongeri F."/>
            <person name="Osuji N."/>
            <person name="Pu L.-L."/>
            <person name="Puazo M."/>
            <person name="Qu C."/>
            <person name="Quiroz J."/>
            <person name="Raj R."/>
            <person name="Weissenberger G."/>
            <person name="Xin Y."/>
            <person name="Zou X."/>
            <person name="Han Y."/>
            <person name="Richards S."/>
            <person name="Worley K."/>
            <person name="Muzny D."/>
            <person name="Gibbs R."/>
        </authorList>
    </citation>
    <scope>NUCLEOTIDE SEQUENCE</scope>
    <source>
        <strain evidence="2">Sampled in the wild</strain>
    </source>
</reference>
<dbReference type="EMBL" id="KZ312439">
    <property type="protein sequence ID" value="KAG8240223.1"/>
    <property type="molecule type" value="Genomic_DNA"/>
</dbReference>
<dbReference type="InterPro" id="IPR022041">
    <property type="entry name" value="Methyltransf_FA"/>
</dbReference>
<sequence length="406" mass="45071">MAGASTVIKTEESHEYIFFPLVHGALKFKVKARNDVHVALSTDTTEDSPTYEIIIGGMGNTMSAIFRNHERPHKAIKETPFIVSPSEDREFWISWNDGNLEVRHAGQTTPFLRYNDPEQFSIGFYGIRTTCGASGKWVIEDGPTVKTQDSMKYQFYPVPCGAVTIDVRCKASAHISLISSLLPAHYGAHPYLEIILGGWDNSRSVIKKNGKEPYVVAAETPNILTDFTYRRFRVRWNNGNICIVAGGTSSASILNYQSLETFGITYIGVRSTDSVGHWRIKGGDEPGFCPEVKTTEWVRVPSGILPAEAFIGGKDHYSNLYVGQAYHEGDLIPGKVNPKDNLCYIPWRGKEIVKREYQVLCGTELEWVPCNGSNIPSGAVRGGRTENGEVFYIGRVPHSNTLTIGK</sequence>
<keyword evidence="3" id="KW-1185">Reference proteome</keyword>
<dbReference type="AlphaFoldDB" id="A0A8K0KYB1"/>
<feature type="domain" description="Farnesoic acid O-methyl transferase" evidence="1">
    <location>
        <begin position="14"/>
        <end position="141"/>
    </location>
</feature>